<dbReference type="PANTHER" id="PTHR43576">
    <property type="entry name" value="ALPHA-L-ARABINOFURANOSIDASE C-RELATED"/>
    <property type="match status" value="1"/>
</dbReference>
<dbReference type="Gene3D" id="3.20.20.80">
    <property type="entry name" value="Glycosidases"/>
    <property type="match status" value="1"/>
</dbReference>
<evidence type="ECO:0000313" key="3">
    <source>
        <dbReference type="Proteomes" id="UP000199537"/>
    </source>
</evidence>
<protein>
    <submittedName>
        <fullName evidence="2">Alpha-L-arabinofuranosidase</fullName>
    </submittedName>
</protein>
<dbReference type="Gene3D" id="2.60.40.1180">
    <property type="entry name" value="Golgi alpha-mannosidase II"/>
    <property type="match status" value="1"/>
</dbReference>
<name>A0A1I7NC19_9BACT</name>
<dbReference type="OrthoDB" id="9758333at2"/>
<dbReference type="AlphaFoldDB" id="A0A1I7NC19"/>
<gene>
    <name evidence="2" type="ORF">SAMN05660895_1272</name>
</gene>
<dbReference type="Proteomes" id="UP000199537">
    <property type="component" value="Unassembled WGS sequence"/>
</dbReference>
<evidence type="ECO:0000313" key="2">
    <source>
        <dbReference type="EMBL" id="SFV32202.1"/>
    </source>
</evidence>
<dbReference type="PANTHER" id="PTHR43576:SF3">
    <property type="entry name" value="ALPHA-L-ARABINOFURANOSIDASE C"/>
    <property type="match status" value="1"/>
</dbReference>
<reference evidence="3" key="1">
    <citation type="submission" date="2016-10" db="EMBL/GenBank/DDBJ databases">
        <authorList>
            <person name="Varghese N."/>
            <person name="Submissions S."/>
        </authorList>
    </citation>
    <scope>NUCLEOTIDE SEQUENCE [LARGE SCALE GENOMIC DNA]</scope>
    <source>
        <strain evidence="3">DSM 14807</strain>
    </source>
</reference>
<sequence>MKRTNVWMILFASLVFTVLYFSCKKSSSPAPGNNSGGGNNGGTSLDTVYQPVDPPVAATIGWFLNNWQPKTFVVPAQYRDTAAPAGNATVTVQVDMNQVITKVSPYVFGNNANTWMGQMVNEPVLLQYITDLAPHIIRGPGGSISDVYFWNQSSAPPPDVPDSLYDGSGHKVAAGYWFGMNTQSWTLSIDHYYQMLQQTHNEGILTVNYAYARYGTGPHPVQTAAHLAADWVRYDHGRTRFWEIGNESNGTWEASYQIDPATNQDGQPAIITGQLYGQHFNIFADSMRAAAREIGATIYIGAQLLDAPPASWQTETDKGWNAGVLTTAGQNADFFIVHDYFTPYQKNSSAAEIIDSGLSVPGRIMRYLNQQFSQYGVAPKPVALTEWNIFATGSMQMVSNIAGLEAAIVLGELIKNQFGEASRWDLANGWDNGNDMGLFNIGDEPGAPKWNPRPAFYYLMLFQRCFGDRMVASTVQGSPDVLCYASSFAQGPAAGLVLINTGNTPQTVQVLLNHFAPANRYYWFTCTGGNDNGEFSRKVYINGYGPTGVSGGPVNYNQILPYSATASPNIQVMLPARAVVFLQIPARHG</sequence>
<evidence type="ECO:0000259" key="1">
    <source>
        <dbReference type="Pfam" id="PF22848"/>
    </source>
</evidence>
<dbReference type="GO" id="GO:0000272">
    <property type="term" value="P:polysaccharide catabolic process"/>
    <property type="evidence" value="ECO:0007669"/>
    <property type="project" value="TreeGrafter"/>
</dbReference>
<dbReference type="Pfam" id="PF22848">
    <property type="entry name" value="ASD1_dom"/>
    <property type="match status" value="1"/>
</dbReference>
<dbReference type="InterPro" id="IPR017853">
    <property type="entry name" value="GH"/>
</dbReference>
<dbReference type="EMBL" id="FPCJ01000001">
    <property type="protein sequence ID" value="SFV32202.1"/>
    <property type="molecule type" value="Genomic_DNA"/>
</dbReference>
<organism evidence="2 3">
    <name type="scientific">Thermoflavifilum thermophilum</name>
    <dbReference type="NCBI Taxonomy" id="1393122"/>
    <lineage>
        <taxon>Bacteria</taxon>
        <taxon>Pseudomonadati</taxon>
        <taxon>Bacteroidota</taxon>
        <taxon>Chitinophagia</taxon>
        <taxon>Chitinophagales</taxon>
        <taxon>Chitinophagaceae</taxon>
        <taxon>Thermoflavifilum</taxon>
    </lineage>
</organism>
<feature type="domain" description="Alpha-L-arabinofuranosidase 1 catalytic" evidence="1">
    <location>
        <begin position="129"/>
        <end position="294"/>
    </location>
</feature>
<dbReference type="InterPro" id="IPR055235">
    <property type="entry name" value="ASD1_cat"/>
</dbReference>
<dbReference type="SUPFAM" id="SSF51445">
    <property type="entry name" value="(Trans)glycosidases"/>
    <property type="match status" value="1"/>
</dbReference>
<dbReference type="RefSeq" id="WP_092459050.1">
    <property type="nucleotide sequence ID" value="NZ_FPCJ01000001.1"/>
</dbReference>
<keyword evidence="3" id="KW-1185">Reference proteome</keyword>
<accession>A0A1I7NC19</accession>
<dbReference type="STRING" id="1393122.SAMN05660895_1272"/>
<dbReference type="InterPro" id="IPR013780">
    <property type="entry name" value="Glyco_hydro_b"/>
</dbReference>
<proteinExistence type="predicted"/>